<evidence type="ECO:0000313" key="2">
    <source>
        <dbReference type="EMBL" id="KAJ3560472.1"/>
    </source>
</evidence>
<keyword evidence="3" id="KW-1185">Reference proteome</keyword>
<evidence type="ECO:0000313" key="3">
    <source>
        <dbReference type="Proteomes" id="UP001148614"/>
    </source>
</evidence>
<protein>
    <submittedName>
        <fullName evidence="2">Uncharacterized protein</fullName>
    </submittedName>
</protein>
<accession>A0A9W8TIL4</accession>
<name>A0A9W8TIL4_9PEZI</name>
<comment type="caution">
    <text evidence="2">The sequence shown here is derived from an EMBL/GenBank/DDBJ whole genome shotgun (WGS) entry which is preliminary data.</text>
</comment>
<proteinExistence type="predicted"/>
<organism evidence="2 3">
    <name type="scientific">Xylaria arbuscula</name>
    <dbReference type="NCBI Taxonomy" id="114810"/>
    <lineage>
        <taxon>Eukaryota</taxon>
        <taxon>Fungi</taxon>
        <taxon>Dikarya</taxon>
        <taxon>Ascomycota</taxon>
        <taxon>Pezizomycotina</taxon>
        <taxon>Sordariomycetes</taxon>
        <taxon>Xylariomycetidae</taxon>
        <taxon>Xylariales</taxon>
        <taxon>Xylariaceae</taxon>
        <taxon>Xylaria</taxon>
    </lineage>
</organism>
<dbReference type="VEuPathDB" id="FungiDB:F4678DRAFT_367441"/>
<dbReference type="EMBL" id="JANPWZ010002242">
    <property type="protein sequence ID" value="KAJ3560472.1"/>
    <property type="molecule type" value="Genomic_DNA"/>
</dbReference>
<dbReference type="AlphaFoldDB" id="A0A9W8TIL4"/>
<dbReference type="Proteomes" id="UP001148614">
    <property type="component" value="Unassembled WGS sequence"/>
</dbReference>
<feature type="compositionally biased region" description="Low complexity" evidence="1">
    <location>
        <begin position="134"/>
        <end position="178"/>
    </location>
</feature>
<reference evidence="2" key="1">
    <citation type="submission" date="2022-07" db="EMBL/GenBank/DDBJ databases">
        <title>Genome Sequence of Xylaria arbuscula.</title>
        <authorList>
            <person name="Buettner E."/>
        </authorList>
    </citation>
    <scope>NUCLEOTIDE SEQUENCE</scope>
    <source>
        <strain evidence="2">VT107</strain>
    </source>
</reference>
<gene>
    <name evidence="2" type="ORF">NPX13_g9289</name>
</gene>
<sequence>MLSEASLLTQPLDGAKTDRVSGFSPMSGDAEYLCTSALTKPMAFLVDPDISTADVYTTLAPELSIVHDQITVQWEHSDLGQFPVNVASQYKFMMGVAVQANTAEETVPSSTHHRGHNGDTSTTVIWPTSHYGATSTTETQTRSTTETQTHSTTEARVEPTTTAPTTGATTATPTATTTNSSPKLNKSIVSVVICFALAACIMA</sequence>
<feature type="region of interest" description="Disordered" evidence="1">
    <location>
        <begin position="132"/>
        <end position="182"/>
    </location>
</feature>
<evidence type="ECO:0000256" key="1">
    <source>
        <dbReference type="SAM" id="MobiDB-lite"/>
    </source>
</evidence>